<dbReference type="GeneID" id="54554282"/>
<evidence type="ECO:0000313" key="2">
    <source>
        <dbReference type="EMBL" id="KAF2274227.1"/>
    </source>
</evidence>
<evidence type="ECO:0000256" key="1">
    <source>
        <dbReference type="SAM" id="SignalP"/>
    </source>
</evidence>
<evidence type="ECO:0008006" key="4">
    <source>
        <dbReference type="Google" id="ProtNLM"/>
    </source>
</evidence>
<accession>A0A6A6JD79</accession>
<keyword evidence="3" id="KW-1185">Reference proteome</keyword>
<feature type="signal peptide" evidence="1">
    <location>
        <begin position="1"/>
        <end position="20"/>
    </location>
</feature>
<dbReference type="SUPFAM" id="SSF50939">
    <property type="entry name" value="Sialidases"/>
    <property type="match status" value="1"/>
</dbReference>
<name>A0A6A6JD79_WESOR</name>
<evidence type="ECO:0000313" key="3">
    <source>
        <dbReference type="Proteomes" id="UP000800097"/>
    </source>
</evidence>
<sequence>MAQSIWLFAILSHLTSLAACISVTSTRYWNITNDPQGSARLNGLAFQQHALATFNDHQYVAVYSTSPKGYGNHYVNLGRRRVSPTVGEWQYFAFTDYEQKTLDEHNTISMGISGDGKIHLSFDHHDVPLNYRASTTGIATTLPSSWTQSTFGGTIMHSLPGSTGPWTPLTYPRFERLPNGDMLMEFRIGKSGAGDSYMHRYSSSTGQWSPVGKYLQGQDNNAYINGLTATPGPEGHTVFVSWTVRETPDASTNHDFYFAYTDDDGRTWRASSGQPVAKPIVPTTPGVKVYSIPQNSEIMNQEAQCADDEGRFHALMRDRSAGGPARFYHYLRTPGSSGAFSKRAINVGISTPPYLSYRGKIAAWGDNVLAILPDAPKSTVTVWAATAGQDYRDWELLGTIANMAGEPGVDYERLERRGVLSLFVRQGGAFGERKVQVWDFVLAA</sequence>
<keyword evidence="1" id="KW-0732">Signal</keyword>
<dbReference type="EMBL" id="ML986504">
    <property type="protein sequence ID" value="KAF2274227.1"/>
    <property type="molecule type" value="Genomic_DNA"/>
</dbReference>
<dbReference type="Pfam" id="PF15892">
    <property type="entry name" value="BNR_4"/>
    <property type="match status" value="1"/>
</dbReference>
<protein>
    <recommendedName>
        <fullName evidence="4">Dockerin type 1</fullName>
    </recommendedName>
</protein>
<proteinExistence type="predicted"/>
<dbReference type="OrthoDB" id="9978204at2759"/>
<dbReference type="Proteomes" id="UP000800097">
    <property type="component" value="Unassembled WGS sequence"/>
</dbReference>
<feature type="chain" id="PRO_5025384675" description="Dockerin type 1" evidence="1">
    <location>
        <begin position="21"/>
        <end position="444"/>
    </location>
</feature>
<dbReference type="InterPro" id="IPR036278">
    <property type="entry name" value="Sialidase_sf"/>
</dbReference>
<dbReference type="RefSeq" id="XP_033651766.1">
    <property type="nucleotide sequence ID" value="XM_033801107.1"/>
</dbReference>
<dbReference type="AlphaFoldDB" id="A0A6A6JD79"/>
<organism evidence="2 3">
    <name type="scientific">Westerdykella ornata</name>
    <dbReference type="NCBI Taxonomy" id="318751"/>
    <lineage>
        <taxon>Eukaryota</taxon>
        <taxon>Fungi</taxon>
        <taxon>Dikarya</taxon>
        <taxon>Ascomycota</taxon>
        <taxon>Pezizomycotina</taxon>
        <taxon>Dothideomycetes</taxon>
        <taxon>Pleosporomycetidae</taxon>
        <taxon>Pleosporales</taxon>
        <taxon>Sporormiaceae</taxon>
        <taxon>Westerdykella</taxon>
    </lineage>
</organism>
<gene>
    <name evidence="2" type="ORF">EI97DRAFT_460352</name>
</gene>
<reference evidence="2" key="1">
    <citation type="journal article" date="2020" name="Stud. Mycol.">
        <title>101 Dothideomycetes genomes: a test case for predicting lifestyles and emergence of pathogens.</title>
        <authorList>
            <person name="Haridas S."/>
            <person name="Albert R."/>
            <person name="Binder M."/>
            <person name="Bloem J."/>
            <person name="Labutti K."/>
            <person name="Salamov A."/>
            <person name="Andreopoulos B."/>
            <person name="Baker S."/>
            <person name="Barry K."/>
            <person name="Bills G."/>
            <person name="Bluhm B."/>
            <person name="Cannon C."/>
            <person name="Castanera R."/>
            <person name="Culley D."/>
            <person name="Daum C."/>
            <person name="Ezra D."/>
            <person name="Gonzalez J."/>
            <person name="Henrissat B."/>
            <person name="Kuo A."/>
            <person name="Liang C."/>
            <person name="Lipzen A."/>
            <person name="Lutzoni F."/>
            <person name="Magnuson J."/>
            <person name="Mondo S."/>
            <person name="Nolan M."/>
            <person name="Ohm R."/>
            <person name="Pangilinan J."/>
            <person name="Park H.-J."/>
            <person name="Ramirez L."/>
            <person name="Alfaro M."/>
            <person name="Sun H."/>
            <person name="Tritt A."/>
            <person name="Yoshinaga Y."/>
            <person name="Zwiers L.-H."/>
            <person name="Turgeon B."/>
            <person name="Goodwin S."/>
            <person name="Spatafora J."/>
            <person name="Crous P."/>
            <person name="Grigoriev I."/>
        </authorList>
    </citation>
    <scope>NUCLEOTIDE SEQUENCE</scope>
    <source>
        <strain evidence="2">CBS 379.55</strain>
    </source>
</reference>